<dbReference type="NCBIfam" id="TIGR00552">
    <property type="entry name" value="nadE"/>
    <property type="match status" value="1"/>
</dbReference>
<dbReference type="CDD" id="cd00553">
    <property type="entry name" value="NAD_synthase"/>
    <property type="match status" value="1"/>
</dbReference>
<evidence type="ECO:0000259" key="9">
    <source>
        <dbReference type="Pfam" id="PF02540"/>
    </source>
</evidence>
<dbReference type="InterPro" id="IPR003694">
    <property type="entry name" value="NAD_synthase"/>
</dbReference>
<dbReference type="InterPro" id="IPR014729">
    <property type="entry name" value="Rossmann-like_a/b/a_fold"/>
</dbReference>
<dbReference type="Gene3D" id="3.40.50.620">
    <property type="entry name" value="HUPs"/>
    <property type="match status" value="1"/>
</dbReference>
<keyword evidence="4" id="KW-0479">Metal-binding</keyword>
<reference evidence="10" key="1">
    <citation type="journal article" date="2015" name="Nature">
        <title>Complex archaea that bridge the gap between prokaryotes and eukaryotes.</title>
        <authorList>
            <person name="Spang A."/>
            <person name="Saw J.H."/>
            <person name="Jorgensen S.L."/>
            <person name="Zaremba-Niedzwiedzka K."/>
            <person name="Martijn J."/>
            <person name="Lind A.E."/>
            <person name="van Eijk R."/>
            <person name="Schleper C."/>
            <person name="Guy L."/>
            <person name="Ettema T.J."/>
        </authorList>
    </citation>
    <scope>NUCLEOTIDE SEQUENCE</scope>
</reference>
<comment type="pathway">
    <text evidence="1">Cofactor biosynthesis; NAD(+) biosynthesis.</text>
</comment>
<dbReference type="FunFam" id="3.40.50.620:FF:000106">
    <property type="entry name" value="Glutamine-dependent NAD(+) synthetase"/>
    <property type="match status" value="1"/>
</dbReference>
<feature type="non-terminal residue" evidence="10">
    <location>
        <position position="1"/>
    </location>
</feature>
<keyword evidence="8" id="KW-0520">NAD</keyword>
<dbReference type="InterPro" id="IPR022310">
    <property type="entry name" value="NAD/GMP_synthase"/>
</dbReference>
<comment type="caution">
    <text evidence="10">The sequence shown here is derived from an EMBL/GenBank/DDBJ whole genome shotgun (WGS) entry which is preliminary data.</text>
</comment>
<gene>
    <name evidence="10" type="ORF">LCGC14_2897300</name>
</gene>
<name>A0A0F8XVV4_9ZZZZ</name>
<dbReference type="EMBL" id="LAZR01056945">
    <property type="protein sequence ID" value="KKK73093.1"/>
    <property type="molecule type" value="Genomic_DNA"/>
</dbReference>
<keyword evidence="5" id="KW-0547">Nucleotide-binding</keyword>
<evidence type="ECO:0000256" key="8">
    <source>
        <dbReference type="ARBA" id="ARBA00023027"/>
    </source>
</evidence>
<keyword evidence="7" id="KW-0460">Magnesium</keyword>
<evidence type="ECO:0000256" key="5">
    <source>
        <dbReference type="ARBA" id="ARBA00022741"/>
    </source>
</evidence>
<feature type="domain" description="NAD/GMP synthase" evidence="9">
    <location>
        <begin position="16"/>
        <end position="254"/>
    </location>
</feature>
<dbReference type="GO" id="GO:0005524">
    <property type="term" value="F:ATP binding"/>
    <property type="evidence" value="ECO:0007669"/>
    <property type="project" value="UniProtKB-KW"/>
</dbReference>
<evidence type="ECO:0000256" key="6">
    <source>
        <dbReference type="ARBA" id="ARBA00022840"/>
    </source>
</evidence>
<dbReference type="GO" id="GO:0009435">
    <property type="term" value="P:NAD+ biosynthetic process"/>
    <property type="evidence" value="ECO:0007669"/>
    <property type="project" value="UniProtKB-UniPathway"/>
</dbReference>
<dbReference type="NCBIfam" id="NF010587">
    <property type="entry name" value="PRK13980.1"/>
    <property type="match status" value="1"/>
</dbReference>
<evidence type="ECO:0000256" key="2">
    <source>
        <dbReference type="ARBA" id="ARBA00005859"/>
    </source>
</evidence>
<dbReference type="GO" id="GO:0046872">
    <property type="term" value="F:metal ion binding"/>
    <property type="evidence" value="ECO:0007669"/>
    <property type="project" value="UniProtKB-KW"/>
</dbReference>
<comment type="similarity">
    <text evidence="2">Belongs to the NAD synthetase family.</text>
</comment>
<dbReference type="PANTHER" id="PTHR23090:SF9">
    <property type="entry name" value="GLUTAMINE-DEPENDENT NAD(+) SYNTHETASE"/>
    <property type="match status" value="1"/>
</dbReference>
<dbReference type="UniPathway" id="UPA00253"/>
<evidence type="ECO:0000256" key="1">
    <source>
        <dbReference type="ARBA" id="ARBA00004790"/>
    </source>
</evidence>
<evidence type="ECO:0000313" key="10">
    <source>
        <dbReference type="EMBL" id="KKK73093.1"/>
    </source>
</evidence>
<keyword evidence="3" id="KW-0436">Ligase</keyword>
<evidence type="ECO:0000256" key="3">
    <source>
        <dbReference type="ARBA" id="ARBA00022598"/>
    </source>
</evidence>
<dbReference type="GO" id="GO:0003952">
    <property type="term" value="F:NAD+ synthase (glutamine-hydrolyzing) activity"/>
    <property type="evidence" value="ECO:0007669"/>
    <property type="project" value="InterPro"/>
</dbReference>
<sequence length="268" mass="30242">IEKMDEMYLLTSYYKNYIIEFIKKYAYNSGHKTGVVGLSGGVDSSLTYSLTCEAFGEKNTIGVIMPYKTSKKSFKGNAEKLAQLKGGRIRYHEITGIVDSFKKQFENITSIRLGNIMARTRMIALYDTASQFKGLVMGTGNKTEILLGYFTVYGDGGCSIEPLGDLYKTQVWEMANMVGVPDEIINEKPTADLWEGQTDEEELGIAYQKADSILYLLFEKCFTREEAIAEGYNSKDIDNIIELAKKSCFKRHPPPVPLLRTQNINKYL</sequence>
<dbReference type="HAMAP" id="MF_00193">
    <property type="entry name" value="NadE_ammonia_dep"/>
    <property type="match status" value="1"/>
</dbReference>
<dbReference type="GO" id="GO:0004359">
    <property type="term" value="F:glutaminase activity"/>
    <property type="evidence" value="ECO:0007669"/>
    <property type="project" value="InterPro"/>
</dbReference>
<evidence type="ECO:0000256" key="4">
    <source>
        <dbReference type="ARBA" id="ARBA00022723"/>
    </source>
</evidence>
<organism evidence="10">
    <name type="scientific">marine sediment metagenome</name>
    <dbReference type="NCBI Taxonomy" id="412755"/>
    <lineage>
        <taxon>unclassified sequences</taxon>
        <taxon>metagenomes</taxon>
        <taxon>ecological metagenomes</taxon>
    </lineage>
</organism>
<dbReference type="PANTHER" id="PTHR23090">
    <property type="entry name" value="NH 3 /GLUTAMINE-DEPENDENT NAD + SYNTHETASE"/>
    <property type="match status" value="1"/>
</dbReference>
<proteinExistence type="inferred from homology"/>
<dbReference type="GO" id="GO:0005737">
    <property type="term" value="C:cytoplasm"/>
    <property type="evidence" value="ECO:0007669"/>
    <property type="project" value="InterPro"/>
</dbReference>
<dbReference type="AlphaFoldDB" id="A0A0F8XVV4"/>
<dbReference type="Pfam" id="PF02540">
    <property type="entry name" value="NAD_synthase"/>
    <property type="match status" value="1"/>
</dbReference>
<keyword evidence="6" id="KW-0067">ATP-binding</keyword>
<dbReference type="GO" id="GO:0008795">
    <property type="term" value="F:NAD+ synthase activity"/>
    <property type="evidence" value="ECO:0007669"/>
    <property type="project" value="InterPro"/>
</dbReference>
<accession>A0A0F8XVV4</accession>
<protein>
    <recommendedName>
        <fullName evidence="9">NAD/GMP synthase domain-containing protein</fullName>
    </recommendedName>
</protein>
<dbReference type="SUPFAM" id="SSF52402">
    <property type="entry name" value="Adenine nucleotide alpha hydrolases-like"/>
    <property type="match status" value="1"/>
</dbReference>
<dbReference type="InterPro" id="IPR022926">
    <property type="entry name" value="NH(3)-dep_NAD(+)_synth"/>
</dbReference>
<evidence type="ECO:0000256" key="7">
    <source>
        <dbReference type="ARBA" id="ARBA00022842"/>
    </source>
</evidence>